<feature type="compositionally biased region" description="Basic residues" evidence="1">
    <location>
        <begin position="372"/>
        <end position="381"/>
    </location>
</feature>
<reference evidence="2" key="1">
    <citation type="submission" date="2022-06" db="EMBL/GenBank/DDBJ databases">
        <authorList>
            <person name="Berger JAMES D."/>
            <person name="Berger JAMES D."/>
        </authorList>
    </citation>
    <scope>NUCLEOTIDE SEQUENCE [LARGE SCALE GENOMIC DNA]</scope>
</reference>
<feature type="region of interest" description="Disordered" evidence="1">
    <location>
        <begin position="1368"/>
        <end position="1392"/>
    </location>
</feature>
<evidence type="ECO:0000256" key="1">
    <source>
        <dbReference type="SAM" id="MobiDB-lite"/>
    </source>
</evidence>
<organism evidence="2 3">
    <name type="scientific">Trichobilharzia regenti</name>
    <name type="common">Nasal bird schistosome</name>
    <dbReference type="NCBI Taxonomy" id="157069"/>
    <lineage>
        <taxon>Eukaryota</taxon>
        <taxon>Metazoa</taxon>
        <taxon>Spiralia</taxon>
        <taxon>Lophotrochozoa</taxon>
        <taxon>Platyhelminthes</taxon>
        <taxon>Trematoda</taxon>
        <taxon>Digenea</taxon>
        <taxon>Strigeidida</taxon>
        <taxon>Schistosomatoidea</taxon>
        <taxon>Schistosomatidae</taxon>
        <taxon>Trichobilharzia</taxon>
    </lineage>
</organism>
<reference evidence="3" key="2">
    <citation type="submission" date="2023-11" db="UniProtKB">
        <authorList>
            <consortium name="WormBaseParasite"/>
        </authorList>
    </citation>
    <scope>IDENTIFICATION</scope>
</reference>
<feature type="region of interest" description="Disordered" evidence="1">
    <location>
        <begin position="359"/>
        <end position="411"/>
    </location>
</feature>
<protein>
    <submittedName>
        <fullName evidence="3">Uncharacterized protein</fullName>
    </submittedName>
</protein>
<evidence type="ECO:0000313" key="2">
    <source>
        <dbReference type="Proteomes" id="UP000050795"/>
    </source>
</evidence>
<feature type="compositionally biased region" description="Low complexity" evidence="1">
    <location>
        <begin position="1253"/>
        <end position="1262"/>
    </location>
</feature>
<proteinExistence type="predicted"/>
<dbReference type="WBParaSite" id="TREG1_107100.1">
    <property type="protein sequence ID" value="TREG1_107100.1"/>
    <property type="gene ID" value="TREG1_107100"/>
</dbReference>
<evidence type="ECO:0000313" key="3">
    <source>
        <dbReference type="WBParaSite" id="TREG1_107100.1"/>
    </source>
</evidence>
<name>A0AA85IUX6_TRIRE</name>
<keyword evidence="2" id="KW-1185">Reference proteome</keyword>
<dbReference type="Proteomes" id="UP000050795">
    <property type="component" value="Unassembled WGS sequence"/>
</dbReference>
<feature type="region of interest" description="Disordered" evidence="1">
    <location>
        <begin position="1253"/>
        <end position="1274"/>
    </location>
</feature>
<sequence>MSASGSGRARNVFDALLTFVKVEKDDPVTSCRQVTSDDNSHPLLIKPEPFDSLEANAQYNIDSCHNSTRTTSFTATHDGGHVNNFVNQVSVIRENTFLVDTVSSCQSTNNSDGLQSLFTSTVTGTSTSSDSISSVHDKISSHPCSSAAQVASSSITSVTPPTASPSIENVFSGSISSGNDVNNLFSLPLRLSPGFVGDSKIETPVIREYINQKCNRLRYPLQLAWEMSKLYSPSKLPVISTDKPSISCGQYKSSFCNTQQRDRGYLEIDDSHFIGVNSSSLPAKTSTVMVHDTSQPRTKAQMREVSTINESMETTSEKITSENCNNEFRQSEGCLSHKENTEVSTSEVVVVSDNEGICESSEAHRESSSAVRRNKRGRPSRRLQSSCGKRRRLSSSRASRLQPTTASKCPPMTKEQLTKLKSMSSLDLVGNEEAKLLRMPYCVCTYASQSEKHEMKSHLLLGDVIRVLYLLLTNRKHQNIALQVLRHCWIYCHRVPLADIRLFTLRGLSSRDSAHLSQYPLVNSESPPLFVVRWSSDSLLKGTLEIACSCLPRDRCWYNCCSERFLQALSRLIFKPDAKKYLLNISKYLSSKCRQISNASSSSSASLYVLSDGNDRDDDFELTAPNPPVDDNMRERNLHVELCKCLPQSVSSFLRRTTGVSTHHIASFGFLISSFHNTCLQVLSEAKTTSGCNSNAQIDKSVSLNLFSTMECLHQVISVCLCRLHDSFASLMSAGSCLKARHELANADSNSVQSRSSMRLARGRARLFESESCARDNVIRILTEEVCVPLRNVLNFLEKMYHTLCSITSSGFLLCPFFGCDKKDTSLLPSKQCVFDSIVYTRGLVNLDAPSREQRNIELFTNIAFFLLEYLTTDVFGHVRGLRDSVFSLKEELSKTYSSIMDTWVPAYKDQLPSVSPRADIDLKYLFSSLQSQYDAIEAWSRRQHQVELKQISSTMISFLTQLYDCWKCGFLCSDLKLPCRILNIPYGSRNSLSQPVLNKVNVNGISPWPPQHLTFVPPEHPVPENSVSDLSKTVCSTSSDSVEDFVYSKVTFSRDSLRKTLKSAVITVHTPEVSSSSISQSEGRISRDDVHDGNARLLSDRCAGVDSSVSHSSNPCSPNIIPQTRLLIAVNQTCSKNVTSMSPNTSSSLDSNSLRTTEVINSSESSVSVSKSTTDNSELNSLKLVTEIVVNDVPSLESLSNPLSLGNACNNSPTEIDVACKEKASVRNSYDCEKEVNGSQCSPQPTRVCSSVVSKNSDTSSIGTNVSDSIDSRGESLVQSASVSLSGTTECAHSENFSSVPNKLSDSLMLVSSRSECNESEAQSVPSNADVDTPSPSYVSINNVENILHSLTQLNLRKILMSLQDSSCRDDHDEESTYSLESNSDEISESGSQLSSVSTVVSINREKEKSIKKVCIYLPSNTVTNSPIKNIVCQYSSAEEHSDSDQVNSCTMTLDRRRVGKLKRKLKKLNHLPVSGTNTSEISERNSTSQIESLLCSIPSTSNSCSLTGFPDGSHNLTNFRVKQPLSDLVSLPSWVQEKSLNSKAPGPVTASVLGLSAFPLSTVSVDSTSDE</sequence>
<accession>A0AA85IUX6</accession>